<dbReference type="InterPro" id="IPR001806">
    <property type="entry name" value="Small_GTPase"/>
</dbReference>
<comment type="caution">
    <text evidence="5">The sequence shown here is derived from an EMBL/GenBank/DDBJ whole genome shotgun (WGS) entry which is preliminary data.</text>
</comment>
<protein>
    <submittedName>
        <fullName evidence="5">Uncharacterized protein</fullName>
    </submittedName>
</protein>
<dbReference type="SMART" id="SM00174">
    <property type="entry name" value="RHO"/>
    <property type="match status" value="1"/>
</dbReference>
<evidence type="ECO:0000256" key="2">
    <source>
        <dbReference type="ARBA" id="ARBA00006270"/>
    </source>
</evidence>
<comment type="subcellular location">
    <subcellularLocation>
        <location evidence="1">Endomembrane system</location>
    </subcellularLocation>
</comment>
<evidence type="ECO:0000313" key="6">
    <source>
        <dbReference type="Proteomes" id="UP000688137"/>
    </source>
</evidence>
<dbReference type="Proteomes" id="UP000688137">
    <property type="component" value="Unassembled WGS sequence"/>
</dbReference>
<dbReference type="NCBIfam" id="TIGR00231">
    <property type="entry name" value="small_GTP"/>
    <property type="match status" value="1"/>
</dbReference>
<dbReference type="GO" id="GO:0003924">
    <property type="term" value="F:GTPase activity"/>
    <property type="evidence" value="ECO:0007669"/>
    <property type="project" value="InterPro"/>
</dbReference>
<dbReference type="SMART" id="SM00175">
    <property type="entry name" value="RAB"/>
    <property type="match status" value="1"/>
</dbReference>
<dbReference type="SMART" id="SM00176">
    <property type="entry name" value="RAN"/>
    <property type="match status" value="1"/>
</dbReference>
<dbReference type="PROSITE" id="PS51419">
    <property type="entry name" value="RAB"/>
    <property type="match status" value="1"/>
</dbReference>
<keyword evidence="3" id="KW-0547">Nucleotide-binding</keyword>
<comment type="similarity">
    <text evidence="2">Belongs to the small GTPase superfamily. Rab family.</text>
</comment>
<dbReference type="PROSITE" id="PS51421">
    <property type="entry name" value="RAS"/>
    <property type="match status" value="1"/>
</dbReference>
<evidence type="ECO:0000256" key="3">
    <source>
        <dbReference type="ARBA" id="ARBA00022741"/>
    </source>
</evidence>
<keyword evidence="6" id="KW-1185">Reference proteome</keyword>
<accession>A0A8S1NZD2</accession>
<evidence type="ECO:0000256" key="4">
    <source>
        <dbReference type="ARBA" id="ARBA00023136"/>
    </source>
</evidence>
<reference evidence="5" key="1">
    <citation type="submission" date="2021-01" db="EMBL/GenBank/DDBJ databases">
        <authorList>
            <consortium name="Genoscope - CEA"/>
            <person name="William W."/>
        </authorList>
    </citation>
    <scope>NUCLEOTIDE SEQUENCE</scope>
</reference>
<dbReference type="GO" id="GO:0005525">
    <property type="term" value="F:GTP binding"/>
    <property type="evidence" value="ECO:0007669"/>
    <property type="project" value="InterPro"/>
</dbReference>
<name>A0A8S1NZD2_PARPR</name>
<dbReference type="OMA" id="ANGVMQY"/>
<dbReference type="InterPro" id="IPR050209">
    <property type="entry name" value="Rab_GTPases_membrane_traffic"/>
</dbReference>
<dbReference type="InterPro" id="IPR005225">
    <property type="entry name" value="Small_GTP-bd"/>
</dbReference>
<dbReference type="SMART" id="SM00173">
    <property type="entry name" value="RAS"/>
    <property type="match status" value="1"/>
</dbReference>
<proteinExistence type="inferred from homology"/>
<dbReference type="AlphaFoldDB" id="A0A8S1NZD2"/>
<dbReference type="Pfam" id="PF00071">
    <property type="entry name" value="Ras"/>
    <property type="match status" value="1"/>
</dbReference>
<sequence>MSYDFLFKYIIIGDSGVGKSCLLLQLLDKRFRQKHEVTIGVEFGAKPIEVDDLNIKLQVWDTAGQEAFKSITRTYYRSAAGALIVYDVTKKESFNNVQTWIEEARQNGNQTMSMILVGNKTDLESMREVTTEEGKQLAKQQNILFIETSAKSGDHIDDAFIVSAKEIIQKLKSKQIDLRDENCGIKKGANAQNKNTLQNSEDDKKQLNSCC</sequence>
<organism evidence="5 6">
    <name type="scientific">Paramecium primaurelia</name>
    <dbReference type="NCBI Taxonomy" id="5886"/>
    <lineage>
        <taxon>Eukaryota</taxon>
        <taxon>Sar</taxon>
        <taxon>Alveolata</taxon>
        <taxon>Ciliophora</taxon>
        <taxon>Intramacronucleata</taxon>
        <taxon>Oligohymenophorea</taxon>
        <taxon>Peniculida</taxon>
        <taxon>Parameciidae</taxon>
        <taxon>Paramecium</taxon>
    </lineage>
</organism>
<dbReference type="PROSITE" id="PS51420">
    <property type="entry name" value="RHO"/>
    <property type="match status" value="1"/>
</dbReference>
<gene>
    <name evidence="5" type="ORF">PPRIM_AZ9-3.1.T1000107</name>
</gene>
<dbReference type="FunFam" id="3.40.50.300:FF:000586">
    <property type="entry name" value="Rab family GTPase"/>
    <property type="match status" value="1"/>
</dbReference>
<evidence type="ECO:0000256" key="1">
    <source>
        <dbReference type="ARBA" id="ARBA00004308"/>
    </source>
</evidence>
<dbReference type="PANTHER" id="PTHR47979">
    <property type="entry name" value="DRAB11-RELATED"/>
    <property type="match status" value="1"/>
</dbReference>
<keyword evidence="4" id="KW-0472">Membrane</keyword>
<dbReference type="GO" id="GO:0012505">
    <property type="term" value="C:endomembrane system"/>
    <property type="evidence" value="ECO:0007669"/>
    <property type="project" value="UniProtKB-SubCell"/>
</dbReference>
<evidence type="ECO:0000313" key="5">
    <source>
        <dbReference type="EMBL" id="CAD8096121.1"/>
    </source>
</evidence>
<dbReference type="EMBL" id="CAJJDM010000103">
    <property type="protein sequence ID" value="CAD8096121.1"/>
    <property type="molecule type" value="Genomic_DNA"/>
</dbReference>